<keyword evidence="9" id="KW-0131">Cell cycle</keyword>
<organism evidence="9 10">
    <name type="scientific">Bacillus thermozeamaize</name>
    <dbReference type="NCBI Taxonomy" id="230954"/>
    <lineage>
        <taxon>Bacteria</taxon>
        <taxon>Bacillati</taxon>
        <taxon>Bacillota</taxon>
        <taxon>Bacilli</taxon>
        <taxon>Bacillales</taxon>
        <taxon>Bacillaceae</taxon>
        <taxon>Bacillus</taxon>
    </lineage>
</organism>
<dbReference type="GO" id="GO:0009295">
    <property type="term" value="C:nucleoid"/>
    <property type="evidence" value="ECO:0007669"/>
    <property type="project" value="UniProtKB-SubCell"/>
</dbReference>
<dbReference type="FunFam" id="3.40.1550.20:FF:000002">
    <property type="entry name" value="Transcriptional regulator MraZ"/>
    <property type="match status" value="1"/>
</dbReference>
<dbReference type="InterPro" id="IPR035644">
    <property type="entry name" value="MraZ_C"/>
</dbReference>
<evidence type="ECO:0000313" key="10">
    <source>
        <dbReference type="Proteomes" id="UP000196475"/>
    </source>
</evidence>
<dbReference type="InterPro" id="IPR035642">
    <property type="entry name" value="MraZ_N"/>
</dbReference>
<proteinExistence type="inferred from homology"/>
<keyword evidence="4 7" id="KW-0805">Transcription regulation</keyword>
<evidence type="ECO:0000256" key="6">
    <source>
        <dbReference type="ARBA" id="ARBA00023163"/>
    </source>
</evidence>
<dbReference type="GO" id="GO:0051301">
    <property type="term" value="P:cell division"/>
    <property type="evidence" value="ECO:0007669"/>
    <property type="project" value="UniProtKB-KW"/>
</dbReference>
<dbReference type="InterPro" id="IPR038619">
    <property type="entry name" value="MraZ_sf"/>
</dbReference>
<evidence type="ECO:0000256" key="4">
    <source>
        <dbReference type="ARBA" id="ARBA00023015"/>
    </source>
</evidence>
<dbReference type="InterPro" id="IPR003444">
    <property type="entry name" value="MraZ"/>
</dbReference>
<evidence type="ECO:0000313" key="9">
    <source>
        <dbReference type="EMBL" id="OUM87766.1"/>
    </source>
</evidence>
<feature type="domain" description="SpoVT-AbrB" evidence="8">
    <location>
        <begin position="76"/>
        <end position="119"/>
    </location>
</feature>
<dbReference type="GO" id="GO:0005737">
    <property type="term" value="C:cytoplasm"/>
    <property type="evidence" value="ECO:0007669"/>
    <property type="project" value="UniProtKB-UniRule"/>
</dbReference>
<dbReference type="InterPro" id="IPR037914">
    <property type="entry name" value="SpoVT-AbrB_sf"/>
</dbReference>
<dbReference type="Proteomes" id="UP000196475">
    <property type="component" value="Unassembled WGS sequence"/>
</dbReference>
<evidence type="ECO:0000256" key="5">
    <source>
        <dbReference type="ARBA" id="ARBA00023125"/>
    </source>
</evidence>
<dbReference type="InterPro" id="IPR007159">
    <property type="entry name" value="SpoVT-AbrB_dom"/>
</dbReference>
<dbReference type="InterPro" id="IPR020603">
    <property type="entry name" value="MraZ_dom"/>
</dbReference>
<gene>
    <name evidence="7" type="primary">mraZ</name>
    <name evidence="9" type="ORF">BAA01_13250</name>
</gene>
<dbReference type="PANTHER" id="PTHR34701">
    <property type="entry name" value="TRANSCRIPTIONAL REGULATOR MRAZ"/>
    <property type="match status" value="1"/>
</dbReference>
<evidence type="ECO:0000259" key="8">
    <source>
        <dbReference type="PROSITE" id="PS51740"/>
    </source>
</evidence>
<feature type="domain" description="SpoVT-AbrB" evidence="8">
    <location>
        <begin position="5"/>
        <end position="47"/>
    </location>
</feature>
<dbReference type="CDD" id="cd16321">
    <property type="entry name" value="MraZ_C"/>
    <property type="match status" value="1"/>
</dbReference>
<evidence type="ECO:0000256" key="1">
    <source>
        <dbReference type="ARBA" id="ARBA00013860"/>
    </source>
</evidence>
<dbReference type="CDD" id="cd16320">
    <property type="entry name" value="MraZ_N"/>
    <property type="match status" value="1"/>
</dbReference>
<keyword evidence="2 7" id="KW-0963">Cytoplasm</keyword>
<keyword evidence="3" id="KW-0677">Repeat</keyword>
<comment type="caution">
    <text evidence="9">The sequence shown here is derived from an EMBL/GenBank/DDBJ whole genome shotgun (WGS) entry which is preliminary data.</text>
</comment>
<dbReference type="EMBL" id="LZRT01000070">
    <property type="protein sequence ID" value="OUM87766.1"/>
    <property type="molecule type" value="Genomic_DNA"/>
</dbReference>
<dbReference type="GO" id="GO:2000143">
    <property type="term" value="P:negative regulation of DNA-templated transcription initiation"/>
    <property type="evidence" value="ECO:0007669"/>
    <property type="project" value="TreeGrafter"/>
</dbReference>
<comment type="subunit">
    <text evidence="7">Forms oligomers.</text>
</comment>
<keyword evidence="5 7" id="KW-0238">DNA-binding</keyword>
<dbReference type="Pfam" id="PF02381">
    <property type="entry name" value="MraZ"/>
    <property type="match status" value="2"/>
</dbReference>
<dbReference type="HAMAP" id="MF_01008">
    <property type="entry name" value="MraZ"/>
    <property type="match status" value="1"/>
</dbReference>
<evidence type="ECO:0000256" key="2">
    <source>
        <dbReference type="ARBA" id="ARBA00022490"/>
    </source>
</evidence>
<keyword evidence="6 7" id="KW-0804">Transcription</keyword>
<dbReference type="AlphaFoldDB" id="A0A1Y3PNS3"/>
<reference evidence="10" key="1">
    <citation type="submission" date="2016-06" db="EMBL/GenBank/DDBJ databases">
        <authorList>
            <person name="Nascimento L."/>
            <person name="Pereira R.V."/>
            <person name="Martins L.F."/>
            <person name="Quaggio R.B."/>
            <person name="Silva A.M."/>
            <person name="Setubal J.C."/>
        </authorList>
    </citation>
    <scope>NUCLEOTIDE SEQUENCE [LARGE SCALE GENOMIC DNA]</scope>
</reference>
<dbReference type="SUPFAM" id="SSF89447">
    <property type="entry name" value="AbrB/MazE/MraZ-like"/>
    <property type="match status" value="1"/>
</dbReference>
<dbReference type="GO" id="GO:0000976">
    <property type="term" value="F:transcription cis-regulatory region binding"/>
    <property type="evidence" value="ECO:0007669"/>
    <property type="project" value="TreeGrafter"/>
</dbReference>
<evidence type="ECO:0000256" key="3">
    <source>
        <dbReference type="ARBA" id="ARBA00022737"/>
    </source>
</evidence>
<dbReference type="PANTHER" id="PTHR34701:SF1">
    <property type="entry name" value="TRANSCRIPTIONAL REGULATOR MRAZ"/>
    <property type="match status" value="1"/>
</dbReference>
<comment type="similarity">
    <text evidence="7">Belongs to the MraZ family.</text>
</comment>
<sequence>MLMGEYYHSIDAKGRLIIPAKFREELGETFVITRGLDRCLFVFPPHEWQQIESKLKSLSFTSADVRAFTRFFFSGAMECELDKQGRVNLPPTLREYAQLEKDCAIIGVSTRVEIWSQPVWESYFQQSAGSFSEIAEKLELHF</sequence>
<dbReference type="GO" id="GO:0003700">
    <property type="term" value="F:DNA-binding transcription factor activity"/>
    <property type="evidence" value="ECO:0007669"/>
    <property type="project" value="UniProtKB-UniRule"/>
</dbReference>
<evidence type="ECO:0000256" key="7">
    <source>
        <dbReference type="HAMAP-Rule" id="MF_01008"/>
    </source>
</evidence>
<dbReference type="PROSITE" id="PS51740">
    <property type="entry name" value="SPOVT_ABRB"/>
    <property type="match status" value="2"/>
</dbReference>
<name>A0A1Y3PNS3_9BACI</name>
<protein>
    <recommendedName>
        <fullName evidence="1 7">Transcriptional regulator MraZ</fullName>
    </recommendedName>
</protein>
<keyword evidence="9" id="KW-0132">Cell division</keyword>
<accession>A0A1Y3PNS3</accession>
<dbReference type="Gene3D" id="3.40.1550.20">
    <property type="entry name" value="Transcriptional regulator MraZ domain"/>
    <property type="match status" value="1"/>
</dbReference>
<comment type="subcellular location">
    <subcellularLocation>
        <location evidence="7">Cytoplasm</location>
        <location evidence="7">Nucleoid</location>
    </subcellularLocation>
</comment>
<dbReference type="NCBIfam" id="TIGR00242">
    <property type="entry name" value="division/cell wall cluster transcriptional repressor MraZ"/>
    <property type="match status" value="1"/>
</dbReference>